<name>A0A1C3X495_9HYPH</name>
<organism evidence="1 2">
    <name type="scientific">Rhizobium multihospitium</name>
    <dbReference type="NCBI Taxonomy" id="410764"/>
    <lineage>
        <taxon>Bacteria</taxon>
        <taxon>Pseudomonadati</taxon>
        <taxon>Pseudomonadota</taxon>
        <taxon>Alphaproteobacteria</taxon>
        <taxon>Hyphomicrobiales</taxon>
        <taxon>Rhizobiaceae</taxon>
        <taxon>Rhizobium/Agrobacterium group</taxon>
        <taxon>Rhizobium</taxon>
    </lineage>
</organism>
<dbReference type="Proteomes" id="UP000199101">
    <property type="component" value="Unassembled WGS sequence"/>
</dbReference>
<evidence type="ECO:0000313" key="2">
    <source>
        <dbReference type="Proteomes" id="UP000199101"/>
    </source>
</evidence>
<sequence length="161" mass="17989">MSDDWHYVHQLAVLAGFKLIVLANRIGCEDKFLLELHDELAEGLAAAIARLRSIMALERQLASEPDEEGLVAFQLHGEEECFARFRITLLDDLEIDFDTHEYRVNGGEWHYALSADCDGIEVDYPTLVALTDDQLGTLAPIVRAIRSETGIAISIARVVHD</sequence>
<dbReference type="OrthoDB" id="8077877at2"/>
<dbReference type="AlphaFoldDB" id="A0A1C3X495"/>
<accession>A0A1C3X495</accession>
<gene>
    <name evidence="1" type="ORF">GA0061103_0073</name>
</gene>
<proteinExistence type="predicted"/>
<dbReference type="RefSeq" id="WP_092718130.1">
    <property type="nucleotide sequence ID" value="NZ_FMAG01000010.1"/>
</dbReference>
<keyword evidence="2" id="KW-1185">Reference proteome</keyword>
<dbReference type="EMBL" id="FMAG01000010">
    <property type="protein sequence ID" value="SCB47059.1"/>
    <property type="molecule type" value="Genomic_DNA"/>
</dbReference>
<evidence type="ECO:0000313" key="1">
    <source>
        <dbReference type="EMBL" id="SCB47059.1"/>
    </source>
</evidence>
<reference evidence="2" key="1">
    <citation type="submission" date="2016-08" db="EMBL/GenBank/DDBJ databases">
        <authorList>
            <person name="Varghese N."/>
            <person name="Submissions Spin"/>
        </authorList>
    </citation>
    <scope>NUCLEOTIDE SEQUENCE [LARGE SCALE GENOMIC DNA]</scope>
    <source>
        <strain evidence="2">HAMBI 2975</strain>
    </source>
</reference>
<protein>
    <submittedName>
        <fullName evidence="1">Uncharacterized protein</fullName>
    </submittedName>
</protein>